<reference evidence="3" key="1">
    <citation type="submission" date="2022-11" db="UniProtKB">
        <authorList>
            <consortium name="WormBaseParasite"/>
        </authorList>
    </citation>
    <scope>IDENTIFICATION</scope>
</reference>
<feature type="chain" id="PRO_5036712297" evidence="1">
    <location>
        <begin position="22"/>
        <end position="276"/>
    </location>
</feature>
<evidence type="ECO:0000313" key="2">
    <source>
        <dbReference type="Proteomes" id="UP000887574"/>
    </source>
</evidence>
<dbReference type="AlphaFoldDB" id="A0A915E210"/>
<sequence>MTSRSCLKIFFWLVIAVGVQAIKRMGYVNRPFGRHNRQAGRYMSLSSSGVEKIQSAGLLFLNQQLVSSTRTIQWQYDTSPGGIQGFFQVAQIQPTGYMAPQFSYISFASPNKAIFTMENAGIAITGRFFGNHAPPPFGELPAQITGQITGVSIALLTQFNLNSNYGLDLVKYRPANCSALVKNVQFSMEPDGQYAWYVKAFEQDQVRHLVGEMNHLFQQRFGDHLCNHLLKSLEFPNPLRELKVEQLVEPLNNYRMPGKFIVWNGVIVSNQTDLRI</sequence>
<organism evidence="2 3">
    <name type="scientific">Ditylenchus dipsaci</name>
    <dbReference type="NCBI Taxonomy" id="166011"/>
    <lineage>
        <taxon>Eukaryota</taxon>
        <taxon>Metazoa</taxon>
        <taxon>Ecdysozoa</taxon>
        <taxon>Nematoda</taxon>
        <taxon>Chromadorea</taxon>
        <taxon>Rhabditida</taxon>
        <taxon>Tylenchina</taxon>
        <taxon>Tylenchomorpha</taxon>
        <taxon>Sphaerularioidea</taxon>
        <taxon>Anguinidae</taxon>
        <taxon>Anguininae</taxon>
        <taxon>Ditylenchus</taxon>
    </lineage>
</organism>
<dbReference type="SUPFAM" id="SSF55394">
    <property type="entry name" value="Bactericidal permeability-increasing protein, BPI"/>
    <property type="match status" value="1"/>
</dbReference>
<dbReference type="GO" id="GO:0008289">
    <property type="term" value="F:lipid binding"/>
    <property type="evidence" value="ECO:0007669"/>
    <property type="project" value="InterPro"/>
</dbReference>
<dbReference type="Gene3D" id="3.15.10.10">
    <property type="entry name" value="Bactericidal permeability-increasing protein, domain 1"/>
    <property type="match status" value="1"/>
</dbReference>
<evidence type="ECO:0000256" key="1">
    <source>
        <dbReference type="SAM" id="SignalP"/>
    </source>
</evidence>
<dbReference type="WBParaSite" id="jg25858">
    <property type="protein sequence ID" value="jg25858"/>
    <property type="gene ID" value="jg25858"/>
</dbReference>
<accession>A0A915E210</accession>
<name>A0A915E210_9BILA</name>
<keyword evidence="1" id="KW-0732">Signal</keyword>
<keyword evidence="2" id="KW-1185">Reference proteome</keyword>
<feature type="signal peptide" evidence="1">
    <location>
        <begin position="1"/>
        <end position="21"/>
    </location>
</feature>
<protein>
    <submittedName>
        <fullName evidence="3">Uncharacterized protein</fullName>
    </submittedName>
</protein>
<proteinExistence type="predicted"/>
<evidence type="ECO:0000313" key="3">
    <source>
        <dbReference type="WBParaSite" id="jg25858"/>
    </source>
</evidence>
<dbReference type="InterPro" id="IPR017943">
    <property type="entry name" value="Bactericidal_perm-incr_a/b_dom"/>
</dbReference>
<dbReference type="Proteomes" id="UP000887574">
    <property type="component" value="Unplaced"/>
</dbReference>